<dbReference type="Proteomes" id="UP001203297">
    <property type="component" value="Unassembled WGS sequence"/>
</dbReference>
<organism evidence="2 3">
    <name type="scientific">Multifurca ochricompacta</name>
    <dbReference type="NCBI Taxonomy" id="376703"/>
    <lineage>
        <taxon>Eukaryota</taxon>
        <taxon>Fungi</taxon>
        <taxon>Dikarya</taxon>
        <taxon>Basidiomycota</taxon>
        <taxon>Agaricomycotina</taxon>
        <taxon>Agaricomycetes</taxon>
        <taxon>Russulales</taxon>
        <taxon>Russulaceae</taxon>
        <taxon>Multifurca</taxon>
    </lineage>
</organism>
<sequence>MSFYVPSTPSRHRSRAYSLAQPAQLPPSAYPYPTTPYSGYNNTLGSTYYDTPGREEVVVTVVPVTETVIPTILTTILTTVITADPTVPLPIGTIVPVVIIALIAIMQARLTRNILTITIPQQLASAYFTSSVWGTVTATLTSMVVLWTIAADLCTSIKICLDI</sequence>
<evidence type="ECO:0000313" key="2">
    <source>
        <dbReference type="EMBL" id="KAI0301829.1"/>
    </source>
</evidence>
<dbReference type="EMBL" id="WTXG01000012">
    <property type="protein sequence ID" value="KAI0301829.1"/>
    <property type="molecule type" value="Genomic_DNA"/>
</dbReference>
<gene>
    <name evidence="2" type="ORF">B0F90DRAFT_1667687</name>
</gene>
<feature type="transmembrane region" description="Helical" evidence="1">
    <location>
        <begin position="87"/>
        <end position="105"/>
    </location>
</feature>
<keyword evidence="1" id="KW-0472">Membrane</keyword>
<proteinExistence type="predicted"/>
<protein>
    <submittedName>
        <fullName evidence="2">Uncharacterized protein</fullName>
    </submittedName>
</protein>
<reference evidence="2" key="1">
    <citation type="journal article" date="2022" name="New Phytol.">
        <title>Evolutionary transition to the ectomycorrhizal habit in the genomes of a hyperdiverse lineage of mushroom-forming fungi.</title>
        <authorList>
            <person name="Looney B."/>
            <person name="Miyauchi S."/>
            <person name="Morin E."/>
            <person name="Drula E."/>
            <person name="Courty P.E."/>
            <person name="Kohler A."/>
            <person name="Kuo A."/>
            <person name="LaButti K."/>
            <person name="Pangilinan J."/>
            <person name="Lipzen A."/>
            <person name="Riley R."/>
            <person name="Andreopoulos W."/>
            <person name="He G."/>
            <person name="Johnson J."/>
            <person name="Nolan M."/>
            <person name="Tritt A."/>
            <person name="Barry K.W."/>
            <person name="Grigoriev I.V."/>
            <person name="Nagy L.G."/>
            <person name="Hibbett D."/>
            <person name="Henrissat B."/>
            <person name="Matheny P.B."/>
            <person name="Labbe J."/>
            <person name="Martin F.M."/>
        </authorList>
    </citation>
    <scope>NUCLEOTIDE SEQUENCE</scope>
    <source>
        <strain evidence="2">BPL690</strain>
    </source>
</reference>
<evidence type="ECO:0000256" key="1">
    <source>
        <dbReference type="SAM" id="Phobius"/>
    </source>
</evidence>
<dbReference type="AlphaFoldDB" id="A0AAD4QP46"/>
<name>A0AAD4QP46_9AGAM</name>
<evidence type="ECO:0000313" key="3">
    <source>
        <dbReference type="Proteomes" id="UP001203297"/>
    </source>
</evidence>
<keyword evidence="3" id="KW-1185">Reference proteome</keyword>
<comment type="caution">
    <text evidence="2">The sequence shown here is derived from an EMBL/GenBank/DDBJ whole genome shotgun (WGS) entry which is preliminary data.</text>
</comment>
<keyword evidence="1" id="KW-1133">Transmembrane helix</keyword>
<feature type="transmembrane region" description="Helical" evidence="1">
    <location>
        <begin position="126"/>
        <end position="150"/>
    </location>
</feature>
<keyword evidence="1" id="KW-0812">Transmembrane</keyword>
<accession>A0AAD4QP46</accession>